<feature type="binding site" evidence="10">
    <location>
        <position position="117"/>
    </location>
    <ligand>
        <name>Mg(2+)</name>
        <dbReference type="ChEBI" id="CHEBI:18420"/>
    </ligand>
</feature>
<dbReference type="Pfam" id="PF02581">
    <property type="entry name" value="TMP-TENI"/>
    <property type="match status" value="1"/>
</dbReference>
<keyword evidence="5 10" id="KW-0460">Magnesium</keyword>
<dbReference type="Proteomes" id="UP000600171">
    <property type="component" value="Unassembled WGS sequence"/>
</dbReference>
<accession>A0A917MT28</accession>
<feature type="binding site" evidence="10">
    <location>
        <begin position="164"/>
        <end position="166"/>
    </location>
    <ligand>
        <name>2-[(2R,5Z)-2-carboxy-4-methylthiazol-5(2H)-ylidene]ethyl phosphate</name>
        <dbReference type="ChEBI" id="CHEBI:62899"/>
    </ligand>
</feature>
<dbReference type="GO" id="GO:0009228">
    <property type="term" value="P:thiamine biosynthetic process"/>
    <property type="evidence" value="ECO:0007669"/>
    <property type="project" value="UniProtKB-KW"/>
</dbReference>
<feature type="binding site" evidence="10">
    <location>
        <position position="136"/>
    </location>
    <ligand>
        <name>4-amino-2-methyl-5-(diphosphooxymethyl)pyrimidine</name>
        <dbReference type="ChEBI" id="CHEBI:57841"/>
    </ligand>
</feature>
<dbReference type="SUPFAM" id="SSF51391">
    <property type="entry name" value="Thiamin phosphate synthase"/>
    <property type="match status" value="1"/>
</dbReference>
<proteinExistence type="inferred from homology"/>
<dbReference type="EMBL" id="BMDC01000002">
    <property type="protein sequence ID" value="GGH62538.1"/>
    <property type="molecule type" value="Genomic_DNA"/>
</dbReference>
<sequence>MYSRRVPLRGIYFVTDPAMTLASREKKAQSISTDRLWHTQAIDTTVETIEQALRAGVTTVQLRWKQVDSGYFLDLAKAASEVTQGRAQLIINDRVDVFLAARESGCAVDGVHIGQTDIHPTLVRALIGDDAQLGWSVSLPRDVDEALELTEVIDSAGVGALRETSTKTDAPPSLGLEGIARIAQRLPLPVTAIGGIGVDDVAPLASRVHNVAVVSAIAAAQDPFRAAAQLVEAFKTGQKTEEQA</sequence>
<dbReference type="InterPro" id="IPR022998">
    <property type="entry name" value="ThiamineP_synth_TenI"/>
</dbReference>
<comment type="catalytic activity">
    <reaction evidence="8 10 11">
        <text>2-(2-carboxy-4-methylthiazol-5-yl)ethyl phosphate + 4-amino-2-methyl-5-(diphosphooxymethyl)pyrimidine + 2 H(+) = thiamine phosphate + CO2 + diphosphate</text>
        <dbReference type="Rhea" id="RHEA:47848"/>
        <dbReference type="ChEBI" id="CHEBI:15378"/>
        <dbReference type="ChEBI" id="CHEBI:16526"/>
        <dbReference type="ChEBI" id="CHEBI:33019"/>
        <dbReference type="ChEBI" id="CHEBI:37575"/>
        <dbReference type="ChEBI" id="CHEBI:57841"/>
        <dbReference type="ChEBI" id="CHEBI:62890"/>
        <dbReference type="EC" id="2.5.1.3"/>
    </reaction>
</comment>
<feature type="domain" description="Thiamine phosphate synthase/TenI" evidence="13">
    <location>
        <begin position="43"/>
        <end position="217"/>
    </location>
</feature>
<feature type="binding site" evidence="10">
    <location>
        <position position="195"/>
    </location>
    <ligand>
        <name>2-[(2R,5Z)-2-carboxy-4-methylthiazol-5(2H)-ylidene]ethyl phosphate</name>
        <dbReference type="ChEBI" id="CHEBI:62899"/>
    </ligand>
</feature>
<comment type="cofactor">
    <cofactor evidence="10">
        <name>Mg(2+)</name>
        <dbReference type="ChEBI" id="CHEBI:18420"/>
    </cofactor>
    <text evidence="10">Binds 1 Mg(2+) ion per subunit.</text>
</comment>
<evidence type="ECO:0000256" key="6">
    <source>
        <dbReference type="ARBA" id="ARBA00022977"/>
    </source>
</evidence>
<protein>
    <recommendedName>
        <fullName evidence="10">Thiamine-phosphate synthase</fullName>
        <shortName evidence="10">TP synthase</shortName>
        <shortName evidence="10">TPS</shortName>
        <ecNumber evidence="10">2.5.1.3</ecNumber>
    </recommendedName>
    <alternativeName>
        <fullName evidence="10">Thiamine-phosphate pyrophosphorylase</fullName>
        <shortName evidence="10">TMP pyrophosphorylase</shortName>
        <shortName evidence="10">TMP-PPase</shortName>
    </alternativeName>
</protein>
<dbReference type="PANTHER" id="PTHR20857">
    <property type="entry name" value="THIAMINE-PHOSPHATE PYROPHOSPHORYLASE"/>
    <property type="match status" value="1"/>
</dbReference>
<evidence type="ECO:0000256" key="5">
    <source>
        <dbReference type="ARBA" id="ARBA00022842"/>
    </source>
</evidence>
<evidence type="ECO:0000256" key="11">
    <source>
        <dbReference type="RuleBase" id="RU003826"/>
    </source>
</evidence>
<keyword evidence="4 10" id="KW-0479">Metal-binding</keyword>
<evidence type="ECO:0000256" key="9">
    <source>
        <dbReference type="ARBA" id="ARBA00047883"/>
    </source>
</evidence>
<keyword evidence="3 10" id="KW-0808">Transferase</keyword>
<feature type="binding site" evidence="10">
    <location>
        <position position="93"/>
    </location>
    <ligand>
        <name>Mg(2+)</name>
        <dbReference type="ChEBI" id="CHEBI:18420"/>
    </ligand>
</feature>
<dbReference type="PANTHER" id="PTHR20857:SF23">
    <property type="entry name" value="THIAMINE BIOSYNTHETIC BIFUNCTIONAL ENZYME"/>
    <property type="match status" value="1"/>
</dbReference>
<comment type="catalytic activity">
    <reaction evidence="9 10 11">
        <text>2-[(2R,5Z)-2-carboxy-4-methylthiazol-5(2H)-ylidene]ethyl phosphate + 4-amino-2-methyl-5-(diphosphooxymethyl)pyrimidine + 2 H(+) = thiamine phosphate + CO2 + diphosphate</text>
        <dbReference type="Rhea" id="RHEA:47844"/>
        <dbReference type="ChEBI" id="CHEBI:15378"/>
        <dbReference type="ChEBI" id="CHEBI:16526"/>
        <dbReference type="ChEBI" id="CHEBI:33019"/>
        <dbReference type="ChEBI" id="CHEBI:37575"/>
        <dbReference type="ChEBI" id="CHEBI:57841"/>
        <dbReference type="ChEBI" id="CHEBI:62899"/>
        <dbReference type="EC" id="2.5.1.3"/>
    </reaction>
</comment>
<evidence type="ECO:0000256" key="7">
    <source>
        <dbReference type="ARBA" id="ARBA00047334"/>
    </source>
</evidence>
<evidence type="ECO:0000256" key="8">
    <source>
        <dbReference type="ARBA" id="ARBA00047851"/>
    </source>
</evidence>
<feature type="binding site" evidence="10">
    <location>
        <position position="167"/>
    </location>
    <ligand>
        <name>4-amino-2-methyl-5-(diphosphooxymethyl)pyrimidine</name>
        <dbReference type="ChEBI" id="CHEBI:57841"/>
    </ligand>
</feature>
<comment type="catalytic activity">
    <reaction evidence="7 10 11">
        <text>4-methyl-5-(2-phosphooxyethyl)-thiazole + 4-amino-2-methyl-5-(diphosphooxymethyl)pyrimidine + H(+) = thiamine phosphate + diphosphate</text>
        <dbReference type="Rhea" id="RHEA:22328"/>
        <dbReference type="ChEBI" id="CHEBI:15378"/>
        <dbReference type="ChEBI" id="CHEBI:33019"/>
        <dbReference type="ChEBI" id="CHEBI:37575"/>
        <dbReference type="ChEBI" id="CHEBI:57841"/>
        <dbReference type="ChEBI" id="CHEBI:58296"/>
        <dbReference type="EC" id="2.5.1.3"/>
    </reaction>
</comment>
<reference evidence="14 15" key="1">
    <citation type="journal article" date="2014" name="Int. J. Syst. Evol. Microbiol.">
        <title>Complete genome sequence of Corynebacterium casei LMG S-19264T (=DSM 44701T), isolated from a smear-ripened cheese.</title>
        <authorList>
            <consortium name="US DOE Joint Genome Institute (JGI-PGF)"/>
            <person name="Walter F."/>
            <person name="Albersmeier A."/>
            <person name="Kalinowski J."/>
            <person name="Ruckert C."/>
        </authorList>
    </citation>
    <scope>NUCLEOTIDE SEQUENCE [LARGE SCALE GENOMIC DNA]</scope>
    <source>
        <strain evidence="14 15">CCM 8669</strain>
    </source>
</reference>
<feature type="binding site" evidence="10">
    <location>
        <position position="92"/>
    </location>
    <ligand>
        <name>4-amino-2-methyl-5-(diphosphooxymethyl)pyrimidine</name>
        <dbReference type="ChEBI" id="CHEBI:57841"/>
    </ligand>
</feature>
<feature type="binding site" evidence="10">
    <location>
        <begin position="61"/>
        <end position="65"/>
    </location>
    <ligand>
        <name>4-amino-2-methyl-5-(diphosphooxymethyl)pyrimidine</name>
        <dbReference type="ChEBI" id="CHEBI:57841"/>
    </ligand>
</feature>
<organism evidence="14 15">
    <name type="scientific">Rothia aerolata</name>
    <dbReference type="NCBI Taxonomy" id="1812262"/>
    <lineage>
        <taxon>Bacteria</taxon>
        <taxon>Bacillati</taxon>
        <taxon>Actinomycetota</taxon>
        <taxon>Actinomycetes</taxon>
        <taxon>Micrococcales</taxon>
        <taxon>Micrococcaceae</taxon>
        <taxon>Rothia</taxon>
    </lineage>
</organism>
<name>A0A917MT28_9MICC</name>
<dbReference type="HAMAP" id="MF_00097">
    <property type="entry name" value="TMP_synthase"/>
    <property type="match status" value="1"/>
</dbReference>
<keyword evidence="15" id="KW-1185">Reference proteome</keyword>
<dbReference type="GO" id="GO:0005737">
    <property type="term" value="C:cytoplasm"/>
    <property type="evidence" value="ECO:0007669"/>
    <property type="project" value="TreeGrafter"/>
</dbReference>
<feature type="binding site" evidence="10">
    <location>
        <begin position="214"/>
        <end position="215"/>
    </location>
    <ligand>
        <name>2-[(2R,5Z)-2-carboxy-4-methylthiazol-5(2H)-ylidene]ethyl phosphate</name>
        <dbReference type="ChEBI" id="CHEBI:62899"/>
    </ligand>
</feature>
<dbReference type="GO" id="GO:0009229">
    <property type="term" value="P:thiamine diphosphate biosynthetic process"/>
    <property type="evidence" value="ECO:0007669"/>
    <property type="project" value="UniProtKB-UniRule"/>
</dbReference>
<evidence type="ECO:0000256" key="3">
    <source>
        <dbReference type="ARBA" id="ARBA00022679"/>
    </source>
</evidence>
<evidence type="ECO:0000313" key="14">
    <source>
        <dbReference type="EMBL" id="GGH62538.1"/>
    </source>
</evidence>
<dbReference type="InterPro" id="IPR013785">
    <property type="entry name" value="Aldolase_TIM"/>
</dbReference>
<evidence type="ECO:0000256" key="12">
    <source>
        <dbReference type="RuleBase" id="RU004253"/>
    </source>
</evidence>
<comment type="function">
    <text evidence="1 10">Condenses 4-methyl-5-(beta-hydroxyethyl)thiazole monophosphate (THZ-P) and 2-methyl-4-amino-5-hydroxymethyl pyrimidine pyrophosphate (HMP-PP) to form thiamine monophosphate (TMP).</text>
</comment>
<dbReference type="AlphaFoldDB" id="A0A917MT28"/>
<evidence type="ECO:0000256" key="4">
    <source>
        <dbReference type="ARBA" id="ARBA00022723"/>
    </source>
</evidence>
<dbReference type="InterPro" id="IPR034291">
    <property type="entry name" value="TMP_synthase"/>
</dbReference>
<evidence type="ECO:0000313" key="15">
    <source>
        <dbReference type="Proteomes" id="UP000600171"/>
    </source>
</evidence>
<dbReference type="NCBIfam" id="TIGR00693">
    <property type="entry name" value="thiE"/>
    <property type="match status" value="1"/>
</dbReference>
<dbReference type="InterPro" id="IPR036206">
    <property type="entry name" value="ThiamineP_synth_sf"/>
</dbReference>
<evidence type="ECO:0000256" key="10">
    <source>
        <dbReference type="HAMAP-Rule" id="MF_00097"/>
    </source>
</evidence>
<dbReference type="Gene3D" id="3.20.20.70">
    <property type="entry name" value="Aldolase class I"/>
    <property type="match status" value="1"/>
</dbReference>
<gene>
    <name evidence="10 14" type="primary">thiE</name>
    <name evidence="14" type="ORF">GCM10007359_12860</name>
</gene>
<dbReference type="GO" id="GO:0004789">
    <property type="term" value="F:thiamine-phosphate diphosphorylase activity"/>
    <property type="evidence" value="ECO:0007669"/>
    <property type="project" value="UniProtKB-UniRule"/>
</dbReference>
<keyword evidence="6 10" id="KW-0784">Thiamine biosynthesis</keyword>
<evidence type="ECO:0000259" key="13">
    <source>
        <dbReference type="Pfam" id="PF02581"/>
    </source>
</evidence>
<dbReference type="GO" id="GO:0000287">
    <property type="term" value="F:magnesium ion binding"/>
    <property type="evidence" value="ECO:0007669"/>
    <property type="project" value="UniProtKB-UniRule"/>
</dbReference>
<dbReference type="EC" id="2.5.1.3" evidence="10"/>
<comment type="caution">
    <text evidence="14">The sequence shown here is derived from an EMBL/GenBank/DDBJ whole genome shotgun (WGS) entry which is preliminary data.</text>
</comment>
<comment type="similarity">
    <text evidence="10 11">Belongs to the thiamine-phosphate synthase family.</text>
</comment>
<evidence type="ECO:0000256" key="1">
    <source>
        <dbReference type="ARBA" id="ARBA00003814"/>
    </source>
</evidence>
<dbReference type="CDD" id="cd00564">
    <property type="entry name" value="TMP_TenI"/>
    <property type="match status" value="1"/>
</dbReference>
<evidence type="ECO:0000256" key="2">
    <source>
        <dbReference type="ARBA" id="ARBA00005165"/>
    </source>
</evidence>
<comment type="pathway">
    <text evidence="2 10 12">Cofactor biosynthesis; thiamine diphosphate biosynthesis; thiamine phosphate from 4-amino-2-methyl-5-diphosphomethylpyrimidine and 4-methyl-5-(2-phosphoethyl)-thiazole: step 1/1.</text>
</comment>